<protein>
    <submittedName>
        <fullName evidence="2">Uncharacterized protein</fullName>
    </submittedName>
</protein>
<keyword evidence="1" id="KW-0732">Signal</keyword>
<accession>A0A059FBM0</accession>
<dbReference type="STRING" id="1280952.HJA_10475"/>
<dbReference type="RefSeq" id="WP_035581922.1">
    <property type="nucleotide sequence ID" value="NZ_ARYJ01000006.1"/>
</dbReference>
<dbReference type="OrthoDB" id="7619000at2"/>
<dbReference type="PATRIC" id="fig|1280952.3.peg.2093"/>
<reference evidence="2 3" key="1">
    <citation type="journal article" date="2014" name="Antonie Van Leeuwenhoek">
        <title>Hyphomonas beringensis sp. nov. and Hyphomonas chukchiensis sp. nov., isolated from surface seawater of the Bering Sea and Chukchi Sea.</title>
        <authorList>
            <person name="Li C."/>
            <person name="Lai Q."/>
            <person name="Li G."/>
            <person name="Dong C."/>
            <person name="Wang J."/>
            <person name="Liao Y."/>
            <person name="Shao Z."/>
        </authorList>
    </citation>
    <scope>NUCLEOTIDE SEQUENCE [LARGE SCALE GENOMIC DNA]</scope>
    <source>
        <strain evidence="2 3">VP2</strain>
    </source>
</reference>
<dbReference type="AlphaFoldDB" id="A0A059FBM0"/>
<comment type="caution">
    <text evidence="2">The sequence shown here is derived from an EMBL/GenBank/DDBJ whole genome shotgun (WGS) entry which is preliminary data.</text>
</comment>
<name>A0A059FBM0_9PROT</name>
<evidence type="ECO:0000313" key="2">
    <source>
        <dbReference type="EMBL" id="KCZ88000.1"/>
    </source>
</evidence>
<evidence type="ECO:0000313" key="3">
    <source>
        <dbReference type="Proteomes" id="UP000024816"/>
    </source>
</evidence>
<proteinExistence type="predicted"/>
<feature type="chain" id="PRO_5001572730" evidence="1">
    <location>
        <begin position="26"/>
        <end position="154"/>
    </location>
</feature>
<dbReference type="Proteomes" id="UP000024816">
    <property type="component" value="Unassembled WGS sequence"/>
</dbReference>
<keyword evidence="3" id="KW-1185">Reference proteome</keyword>
<feature type="signal peptide" evidence="1">
    <location>
        <begin position="1"/>
        <end position="25"/>
    </location>
</feature>
<organism evidence="2 3">
    <name type="scientific">Hyphomonas jannaschiana VP2</name>
    <dbReference type="NCBI Taxonomy" id="1280952"/>
    <lineage>
        <taxon>Bacteria</taxon>
        <taxon>Pseudomonadati</taxon>
        <taxon>Pseudomonadota</taxon>
        <taxon>Alphaproteobacteria</taxon>
        <taxon>Hyphomonadales</taxon>
        <taxon>Hyphomonadaceae</taxon>
        <taxon>Hyphomonas</taxon>
    </lineage>
</organism>
<gene>
    <name evidence="2" type="ORF">HJA_10475</name>
</gene>
<sequence length="154" mass="16659">MISRLARMAAIALAGTLLATGLAHAGTGDDPSDVLGTWSFRTKPYRGGECLMTGTMNLTPHPEEGQYTCELTAVEVCTVWGRSVVRQSCKARRFGNQLSIRSEIEEMLEAKVEGLIYVPDNFTLTIESADRMFGALVSAVTAPAEFRRATNGIS</sequence>
<evidence type="ECO:0000256" key="1">
    <source>
        <dbReference type="SAM" id="SignalP"/>
    </source>
</evidence>
<dbReference type="EMBL" id="ARYJ01000006">
    <property type="protein sequence ID" value="KCZ88000.1"/>
    <property type="molecule type" value="Genomic_DNA"/>
</dbReference>